<feature type="domain" description="Cadherin-like beta-sandwich-like" evidence="2">
    <location>
        <begin position="147"/>
        <end position="231"/>
    </location>
</feature>
<dbReference type="AlphaFoldDB" id="A0A1B3XIX9"/>
<dbReference type="Proteomes" id="UP000077926">
    <property type="component" value="Chromosome"/>
</dbReference>
<feature type="compositionally biased region" description="Basic and acidic residues" evidence="1">
    <location>
        <begin position="309"/>
        <end position="320"/>
    </location>
</feature>
<dbReference type="KEGG" id="bmur:ABE28_002120"/>
<accession>A0A1B3XIX9</accession>
<protein>
    <recommendedName>
        <fullName evidence="2">Cadherin-like beta-sandwich-like domain-containing protein</fullName>
    </recommendedName>
</protein>
<feature type="domain" description="Cadherin-like beta-sandwich-like" evidence="2">
    <location>
        <begin position="325"/>
        <end position="404"/>
    </location>
</feature>
<gene>
    <name evidence="3" type="ORF">ABE28_002120</name>
</gene>
<keyword evidence="4" id="KW-1185">Reference proteome</keyword>
<evidence type="ECO:0000313" key="3">
    <source>
        <dbReference type="EMBL" id="AOH53131.1"/>
    </source>
</evidence>
<evidence type="ECO:0000313" key="4">
    <source>
        <dbReference type="Proteomes" id="UP000077926"/>
    </source>
</evidence>
<organism evidence="3 4">
    <name type="scientific">Peribacillus muralis</name>
    <dbReference type="NCBI Taxonomy" id="264697"/>
    <lineage>
        <taxon>Bacteria</taxon>
        <taxon>Bacillati</taxon>
        <taxon>Bacillota</taxon>
        <taxon>Bacilli</taxon>
        <taxon>Bacillales</taxon>
        <taxon>Bacillaceae</taxon>
        <taxon>Peribacillus</taxon>
    </lineage>
</organism>
<feature type="region of interest" description="Disordered" evidence="1">
    <location>
        <begin position="236"/>
        <end position="320"/>
    </location>
</feature>
<dbReference type="OrthoDB" id="2943036at2"/>
<reference evidence="3 4" key="1">
    <citation type="submission" date="2016-08" db="EMBL/GenBank/DDBJ databases">
        <title>Complete genome sequence of Bacillus muralis G25-68, a strain with toxicity to nematodes.</title>
        <authorList>
            <person name="Zheng Z."/>
        </authorList>
    </citation>
    <scope>NUCLEOTIDE SEQUENCE [LARGE SCALE GENOMIC DNA]</scope>
    <source>
        <strain evidence="3 4">G25-68</strain>
    </source>
</reference>
<dbReference type="RefSeq" id="WP_064462288.1">
    <property type="nucleotide sequence ID" value="NZ_CP017080.1"/>
</dbReference>
<evidence type="ECO:0000256" key="1">
    <source>
        <dbReference type="SAM" id="MobiDB-lite"/>
    </source>
</evidence>
<feature type="compositionally biased region" description="Basic and acidic residues" evidence="1">
    <location>
        <begin position="236"/>
        <end position="250"/>
    </location>
</feature>
<name>A0A1B3XIX9_9BACI</name>
<dbReference type="EMBL" id="CP017080">
    <property type="protein sequence ID" value="AOH53131.1"/>
    <property type="molecule type" value="Genomic_DNA"/>
</dbReference>
<sequence length="415" mass="44603">MLKKGAKGKSMKVILAGSLIGMGTITGLPDVKAAEETGIIQEVDTKVGLSKLEIDGATLNQGFSESILDYRATAENDVEKITLQAESRSGDATIFVNGTKLTNGMANLPLQTGMNTFEITVSDDVNETVTYTVKVEKLQSGDNHLNSIGLSQGSLAFDPNVTAYFASVENKVKSVTISPSLRDSNAHVMVNGMDAVKSGVKVELPIGETAVKIIVTAENGDERTYTLTLTRADVKKQEKEEAVVSKDVKSQKQPAIEKPSSTEGDKPVTLSARSFNDQKPTSVSQTVKVAQPENPLTKKMSTGIDEGSATEHLEKEDEAPVLHSLTASTGSWNKSFDSNEHTYHIEVNDDITSVELQGAAGSNGATIEYDGGNKKKVKLKNKAKTAISVTVSKDGKRRTYVLVFEKDIKVEMDEE</sequence>
<feature type="domain" description="Cadherin-like beta-sandwich-like" evidence="2">
    <location>
        <begin position="50"/>
        <end position="137"/>
    </location>
</feature>
<dbReference type="Pfam" id="PF12733">
    <property type="entry name" value="Cadherin-like"/>
    <property type="match status" value="3"/>
</dbReference>
<evidence type="ECO:0000259" key="2">
    <source>
        <dbReference type="Pfam" id="PF12733"/>
    </source>
</evidence>
<feature type="compositionally biased region" description="Polar residues" evidence="1">
    <location>
        <begin position="271"/>
        <end position="288"/>
    </location>
</feature>
<dbReference type="STRING" id="264697.ABE28_002120"/>
<proteinExistence type="predicted"/>
<dbReference type="InterPro" id="IPR025883">
    <property type="entry name" value="Cadherin-like_domain"/>
</dbReference>